<reference evidence="2" key="1">
    <citation type="submission" date="2021-03" db="EMBL/GenBank/DDBJ databases">
        <authorList>
            <person name="Tagirdzhanova G."/>
        </authorList>
    </citation>
    <scope>NUCLEOTIDE SEQUENCE</scope>
</reference>
<feature type="compositionally biased region" description="Polar residues" evidence="1">
    <location>
        <begin position="1"/>
        <end position="21"/>
    </location>
</feature>
<evidence type="ECO:0000313" key="2">
    <source>
        <dbReference type="EMBL" id="CAF9926893.1"/>
    </source>
</evidence>
<feature type="compositionally biased region" description="Basic and acidic residues" evidence="1">
    <location>
        <begin position="68"/>
        <end position="86"/>
    </location>
</feature>
<feature type="region of interest" description="Disordered" evidence="1">
    <location>
        <begin position="1"/>
        <end position="42"/>
    </location>
</feature>
<dbReference type="EMBL" id="CAJPDT010000044">
    <property type="protein sequence ID" value="CAF9926893.1"/>
    <property type="molecule type" value="Genomic_DNA"/>
</dbReference>
<dbReference type="AlphaFoldDB" id="A0A8H3FSA2"/>
<keyword evidence="3" id="KW-1185">Reference proteome</keyword>
<name>A0A8H3FSA2_9LECA</name>
<feature type="region of interest" description="Disordered" evidence="1">
    <location>
        <begin position="68"/>
        <end position="151"/>
    </location>
</feature>
<dbReference type="Proteomes" id="UP000664534">
    <property type="component" value="Unassembled WGS sequence"/>
</dbReference>
<protein>
    <submittedName>
        <fullName evidence="2">Uncharacterized protein</fullName>
    </submittedName>
</protein>
<feature type="compositionally biased region" description="Acidic residues" evidence="1">
    <location>
        <begin position="89"/>
        <end position="107"/>
    </location>
</feature>
<accession>A0A8H3FSA2</accession>
<proteinExistence type="predicted"/>
<evidence type="ECO:0000313" key="3">
    <source>
        <dbReference type="Proteomes" id="UP000664534"/>
    </source>
</evidence>
<gene>
    <name evidence="2" type="ORF">IMSHALPRED_007080</name>
</gene>
<dbReference type="OrthoDB" id="537467at2759"/>
<comment type="caution">
    <text evidence="2">The sequence shown here is derived from an EMBL/GenBank/DDBJ whole genome shotgun (WGS) entry which is preliminary data.</text>
</comment>
<sequence>MLSNAAQAPRKSQTTQLTPQKYCSDRCRREKPRPSPSTEADIETAFVRLLGEGSEKRIVQCDEVERAVFTETRRGTEEADESRGPFDADGAEEEGQSGEGEEAEEEDGGVRLPCNTDAPRATATMKPTLVERRDQTPREQGMQKAKEREMVRRAARRGVAFGFEMEEGKRRRVEAVQLGRVVESSFAKGEWGVRWRG</sequence>
<organism evidence="2 3">
    <name type="scientific">Imshaugia aleurites</name>
    <dbReference type="NCBI Taxonomy" id="172621"/>
    <lineage>
        <taxon>Eukaryota</taxon>
        <taxon>Fungi</taxon>
        <taxon>Dikarya</taxon>
        <taxon>Ascomycota</taxon>
        <taxon>Pezizomycotina</taxon>
        <taxon>Lecanoromycetes</taxon>
        <taxon>OSLEUM clade</taxon>
        <taxon>Lecanoromycetidae</taxon>
        <taxon>Lecanorales</taxon>
        <taxon>Lecanorineae</taxon>
        <taxon>Parmeliaceae</taxon>
        <taxon>Imshaugia</taxon>
    </lineage>
</organism>
<evidence type="ECO:0000256" key="1">
    <source>
        <dbReference type="SAM" id="MobiDB-lite"/>
    </source>
</evidence>